<feature type="domain" description="Acyl-CoA oxidase/dehydrogenase middle" evidence="7">
    <location>
        <begin position="127"/>
        <end position="223"/>
    </location>
</feature>
<dbReference type="GO" id="GO:0006552">
    <property type="term" value="P:L-leucine catabolic process"/>
    <property type="evidence" value="ECO:0007669"/>
    <property type="project" value="TreeGrafter"/>
</dbReference>
<dbReference type="SUPFAM" id="SSF47203">
    <property type="entry name" value="Acyl-CoA dehydrogenase C-terminal domain-like"/>
    <property type="match status" value="1"/>
</dbReference>
<dbReference type="PANTHER" id="PTHR43884:SF35">
    <property type="entry name" value="DEHYDROGENASE, MITOCHONDRIAL, PUTATIVE-RELATED"/>
    <property type="match status" value="1"/>
</dbReference>
<dbReference type="Gene3D" id="1.10.540.10">
    <property type="entry name" value="Acyl-CoA dehydrogenase/oxidase, N-terminal domain"/>
    <property type="match status" value="1"/>
</dbReference>
<dbReference type="Gene3D" id="1.20.140.10">
    <property type="entry name" value="Butyryl-CoA Dehydrogenase, subunit A, domain 3"/>
    <property type="match status" value="1"/>
</dbReference>
<comment type="cofactor">
    <cofactor evidence="1 5">
        <name>FAD</name>
        <dbReference type="ChEBI" id="CHEBI:57692"/>
    </cofactor>
</comment>
<dbReference type="RefSeq" id="WP_140679573.1">
    <property type="nucleotide sequence ID" value="NZ_RCZA01000006.1"/>
</dbReference>
<dbReference type="EMBL" id="RCZA01000006">
    <property type="protein sequence ID" value="TPG83201.1"/>
    <property type="molecule type" value="Genomic_DNA"/>
</dbReference>
<dbReference type="Pfam" id="PF00441">
    <property type="entry name" value="Acyl-CoA_dh_1"/>
    <property type="match status" value="1"/>
</dbReference>
<evidence type="ECO:0000313" key="8">
    <source>
        <dbReference type="EMBL" id="TPG83201.1"/>
    </source>
</evidence>
<reference evidence="8 9" key="1">
    <citation type="journal article" date="2019" name="Environ. Microbiol.">
        <title>Species interactions and distinct microbial communities in high Arctic permafrost affected cryosols are associated with the CH4 and CO2 gas fluxes.</title>
        <authorList>
            <person name="Altshuler I."/>
            <person name="Hamel J."/>
            <person name="Turney S."/>
            <person name="Magnuson E."/>
            <person name="Levesque R."/>
            <person name="Greer C."/>
            <person name="Whyte L.G."/>
        </authorList>
    </citation>
    <scope>NUCLEOTIDE SEQUENCE [LARGE SCALE GENOMIC DNA]</scope>
    <source>
        <strain evidence="8 9">OWC5</strain>
    </source>
</reference>
<dbReference type="PANTHER" id="PTHR43884">
    <property type="entry name" value="ACYL-COA DEHYDROGENASE"/>
    <property type="match status" value="1"/>
</dbReference>
<accession>A0A502I8H0</accession>
<dbReference type="SUPFAM" id="SSF56645">
    <property type="entry name" value="Acyl-CoA dehydrogenase NM domain-like"/>
    <property type="match status" value="1"/>
</dbReference>
<keyword evidence="3 5" id="KW-0285">Flavoprotein</keyword>
<dbReference type="InterPro" id="IPR009075">
    <property type="entry name" value="AcylCo_DH/oxidase_C"/>
</dbReference>
<feature type="domain" description="Acyl-CoA dehydrogenase/oxidase C-terminal" evidence="6">
    <location>
        <begin position="235"/>
        <end position="367"/>
    </location>
</feature>
<dbReference type="AlphaFoldDB" id="A0A502I8H0"/>
<evidence type="ECO:0000256" key="4">
    <source>
        <dbReference type="ARBA" id="ARBA00022827"/>
    </source>
</evidence>
<keyword evidence="4 5" id="KW-0274">FAD</keyword>
<sequence>MNQMLQPNDVSQLEALLGDPWQSLNTTGFSAVVAADERHELLPAGETLLDQYQLNAQFVPLELGGRLASLNRLIAVMRCIFRRDPSLGLGYGASSFLAAANVWTAGHPAQQARVAAVLLSNGKLACAYHELEHGNDISRVECSAQLGQERLTLQGGKQVIANAARAQALLVYARTASGTGGRSHSQILLERTEASAGSLVDQPRYSTSGMRGIALGGVEFTQCDLPIENLVGNPGQGLETTLKAFQLTRVALPGMFSAILDTGLRLTLKHCRTRRLYNKPACELPQVRARLAESFVDLLLCDAFVSVAANAAHVVPAELNLYGSAVKALVPAVLVTAMDSLASVLGAHSYVREGEMAIFQKLLRDLQPVGFGHAARISCLMTLLPQLPMLAKTGWNSAAPAPEGLFALDWQQASLRFDRLALSSGGQDTLLAFLLTLSTQETPKGSCESEIFHLVRLFADELQALREQCAALPAQQTTARASPESFRLASRYSVLLCASACLGIWQTQQENTSDPFLAQPAWVLAVLLRLAALSGLTRQRLSAALTETLLDELTQRYLSRQSFDLARLPLAATAGWH</sequence>
<gene>
    <name evidence="8" type="ORF">EAH74_15120</name>
</gene>
<comment type="caution">
    <text evidence="8">The sequence shown here is derived from an EMBL/GenBank/DDBJ whole genome shotgun (WGS) entry which is preliminary data.</text>
</comment>
<evidence type="ECO:0000256" key="3">
    <source>
        <dbReference type="ARBA" id="ARBA00022630"/>
    </source>
</evidence>
<dbReference type="Gene3D" id="2.40.110.10">
    <property type="entry name" value="Butyryl-CoA Dehydrogenase, subunit A, domain 2"/>
    <property type="match status" value="1"/>
</dbReference>
<dbReference type="InterPro" id="IPR009100">
    <property type="entry name" value="AcylCoA_DH/oxidase_NM_dom_sf"/>
</dbReference>
<evidence type="ECO:0000259" key="7">
    <source>
        <dbReference type="Pfam" id="PF02770"/>
    </source>
</evidence>
<dbReference type="Proteomes" id="UP000320914">
    <property type="component" value="Unassembled WGS sequence"/>
</dbReference>
<dbReference type="InterPro" id="IPR036250">
    <property type="entry name" value="AcylCo_DH-like_C"/>
</dbReference>
<dbReference type="InterPro" id="IPR006091">
    <property type="entry name" value="Acyl-CoA_Oxase/DH_mid-dom"/>
</dbReference>
<organism evidence="8 9">
    <name type="scientific">Pseudomonas mandelii</name>
    <dbReference type="NCBI Taxonomy" id="75612"/>
    <lineage>
        <taxon>Bacteria</taxon>
        <taxon>Pseudomonadati</taxon>
        <taxon>Pseudomonadota</taxon>
        <taxon>Gammaproteobacteria</taxon>
        <taxon>Pseudomonadales</taxon>
        <taxon>Pseudomonadaceae</taxon>
        <taxon>Pseudomonas</taxon>
    </lineage>
</organism>
<evidence type="ECO:0000259" key="6">
    <source>
        <dbReference type="Pfam" id="PF00441"/>
    </source>
</evidence>
<protein>
    <submittedName>
        <fullName evidence="8">Acyl-CoA dehydrogenase</fullName>
    </submittedName>
</protein>
<evidence type="ECO:0000256" key="2">
    <source>
        <dbReference type="ARBA" id="ARBA00009347"/>
    </source>
</evidence>
<dbReference type="InterPro" id="IPR037069">
    <property type="entry name" value="AcylCoA_DH/ox_N_sf"/>
</dbReference>
<evidence type="ECO:0000313" key="9">
    <source>
        <dbReference type="Proteomes" id="UP000320914"/>
    </source>
</evidence>
<comment type="similarity">
    <text evidence="2 5">Belongs to the acyl-CoA dehydrogenase family.</text>
</comment>
<name>A0A502I8H0_9PSED</name>
<keyword evidence="5" id="KW-0560">Oxidoreductase</keyword>
<proteinExistence type="inferred from homology"/>
<dbReference type="Pfam" id="PF02770">
    <property type="entry name" value="Acyl-CoA_dh_M"/>
    <property type="match status" value="1"/>
</dbReference>
<dbReference type="InterPro" id="IPR046373">
    <property type="entry name" value="Acyl-CoA_Oxase/DH_mid-dom_sf"/>
</dbReference>
<evidence type="ECO:0000256" key="1">
    <source>
        <dbReference type="ARBA" id="ARBA00001974"/>
    </source>
</evidence>
<dbReference type="GO" id="GO:0008470">
    <property type="term" value="F:3-methylbutanoyl-CoA dehydrogenase activity"/>
    <property type="evidence" value="ECO:0007669"/>
    <property type="project" value="TreeGrafter"/>
</dbReference>
<evidence type="ECO:0000256" key="5">
    <source>
        <dbReference type="RuleBase" id="RU362125"/>
    </source>
</evidence>
<dbReference type="GO" id="GO:0050660">
    <property type="term" value="F:flavin adenine dinucleotide binding"/>
    <property type="evidence" value="ECO:0007669"/>
    <property type="project" value="InterPro"/>
</dbReference>